<evidence type="ECO:0000259" key="1">
    <source>
        <dbReference type="Pfam" id="PF00723"/>
    </source>
</evidence>
<dbReference type="InterPro" id="IPR008928">
    <property type="entry name" value="6-hairpin_glycosidase_sf"/>
</dbReference>
<dbReference type="InterPro" id="IPR012341">
    <property type="entry name" value="6hp_glycosidase-like_sf"/>
</dbReference>
<keyword evidence="4" id="KW-1185">Reference proteome</keyword>
<dbReference type="InterPro" id="IPR011613">
    <property type="entry name" value="GH15-like"/>
</dbReference>
<dbReference type="GO" id="GO:0005975">
    <property type="term" value="P:carbohydrate metabolic process"/>
    <property type="evidence" value="ECO:0007669"/>
    <property type="project" value="InterPro"/>
</dbReference>
<dbReference type="InterPro" id="IPR045582">
    <property type="entry name" value="Trehalase-like_N"/>
</dbReference>
<reference evidence="3 4" key="1">
    <citation type="submission" date="2016-10" db="EMBL/GenBank/DDBJ databases">
        <authorList>
            <person name="de Groot N.N."/>
        </authorList>
    </citation>
    <scope>NUCLEOTIDE SEQUENCE [LARGE SCALE GENOMIC DNA]</scope>
    <source>
        <strain evidence="3 4">DSM 25927</strain>
    </source>
</reference>
<dbReference type="RefSeq" id="WP_093288549.1">
    <property type="nucleotide sequence ID" value="NZ_FOFS01000013.1"/>
</dbReference>
<sequence>MRLEDLGLIGNCQIAALVARSGQIVWCCLPRFDSEPVFGRLLDEDGGQFAVGPASGVPGEQRYLPNTNVLETRFETADGRFRILDFAPRFMQNNRMFRPTQLLRIIEPLEGTPLIGVHCEPRLGWSRRVPVAVQGSHHIRYEGYAAPLRLTTDIPLSYLGGQSFALSQRRHLILSWGAEVDESIPLLAERFLAETSRYWQRWVKHSNIPAHYQQEVIRSALALKLHCYEDTGAIAAALTTSIPESPDRSGRNWDYRYCWLRDSYYVLGALRLLGHFEEREQFIHYLLNVAANEPELDLRPLYRIDGGRDLDEQTLPHWAGFNGLGPVRIGNAAAQHRQHDVFGEMILALAPIYLDDRFIDDRSVATLDLLERLARKAAAVAGTPDAGIWEYRKAWEPQTFSSLMCWAGIDRVARIAQRHRPLHAGEFREMADRLRAQILPQAWSAQRNSFVGAYGGQELDAALLQLVPLRFLPPDDPRLVSTVQAIADGLTHGGWLYRYRDDDGLGVPTVAFVICTFWLIEALAMTGSSAQAKALMARVHEALSPLGLLSEDYDTQRQRMWGNFPQAYSHVGLIHAAFAAAPRWSELL</sequence>
<name>A0A1H9KE67_9GAMM</name>
<proteinExistence type="predicted"/>
<dbReference type="PANTHER" id="PTHR31616">
    <property type="entry name" value="TREHALASE"/>
    <property type="match status" value="1"/>
</dbReference>
<feature type="domain" description="Trehalase-like N-terminal" evidence="2">
    <location>
        <begin position="2"/>
        <end position="151"/>
    </location>
</feature>
<dbReference type="EMBL" id="FOFS01000013">
    <property type="protein sequence ID" value="SEQ97466.1"/>
    <property type="molecule type" value="Genomic_DNA"/>
</dbReference>
<dbReference type="Pfam" id="PF19291">
    <property type="entry name" value="TREH_N"/>
    <property type="match status" value="1"/>
</dbReference>
<dbReference type="OrthoDB" id="3902805at2"/>
<gene>
    <name evidence="3" type="ORF">SAMN04488038_11369</name>
</gene>
<evidence type="ECO:0000313" key="3">
    <source>
        <dbReference type="EMBL" id="SEQ97466.1"/>
    </source>
</evidence>
<dbReference type="SUPFAM" id="SSF48208">
    <property type="entry name" value="Six-hairpin glycosidases"/>
    <property type="match status" value="1"/>
</dbReference>
<dbReference type="STRING" id="489703.SAMN04488038_11369"/>
<organism evidence="3 4">
    <name type="scientific">Solimonas aquatica</name>
    <dbReference type="NCBI Taxonomy" id="489703"/>
    <lineage>
        <taxon>Bacteria</taxon>
        <taxon>Pseudomonadati</taxon>
        <taxon>Pseudomonadota</taxon>
        <taxon>Gammaproteobacteria</taxon>
        <taxon>Nevskiales</taxon>
        <taxon>Nevskiaceae</taxon>
        <taxon>Solimonas</taxon>
    </lineage>
</organism>
<dbReference type="Pfam" id="PF00723">
    <property type="entry name" value="Glyco_hydro_15"/>
    <property type="match status" value="1"/>
</dbReference>
<dbReference type="PANTHER" id="PTHR31616:SF0">
    <property type="entry name" value="GLUCAN 1,4-ALPHA-GLUCOSIDASE"/>
    <property type="match status" value="1"/>
</dbReference>
<evidence type="ECO:0000313" key="4">
    <source>
        <dbReference type="Proteomes" id="UP000199233"/>
    </source>
</evidence>
<dbReference type="AlphaFoldDB" id="A0A1H9KE67"/>
<feature type="domain" description="GH15-like" evidence="1">
    <location>
        <begin position="212"/>
        <end position="577"/>
    </location>
</feature>
<dbReference type="Gene3D" id="1.50.10.10">
    <property type="match status" value="1"/>
</dbReference>
<dbReference type="Proteomes" id="UP000199233">
    <property type="component" value="Unassembled WGS sequence"/>
</dbReference>
<evidence type="ECO:0000259" key="2">
    <source>
        <dbReference type="Pfam" id="PF19291"/>
    </source>
</evidence>
<accession>A0A1H9KE67</accession>
<dbReference type="GO" id="GO:0004553">
    <property type="term" value="F:hydrolase activity, hydrolyzing O-glycosyl compounds"/>
    <property type="evidence" value="ECO:0007669"/>
    <property type="project" value="UniProtKB-ARBA"/>
</dbReference>
<protein>
    <submittedName>
        <fullName evidence="3">Glucoamylase (Glucan-1,4-alpha-glucosidase), GH15 family</fullName>
    </submittedName>
</protein>